<dbReference type="AlphaFoldDB" id="A0A8X6G565"/>
<comment type="caution">
    <text evidence="1">The sequence shown here is derived from an EMBL/GenBank/DDBJ whole genome shotgun (WGS) entry which is preliminary data.</text>
</comment>
<sequence length="93" mass="10682">MYKIHQICRPYLPLGGTTGPTYKIFKHKPMGNRNKGQPKLQQLDTFNADFQIREYRNTEITDDKNCLEKSSGEAPPGAVKTKMIIFCTDMKML</sequence>
<keyword evidence="2" id="KW-1185">Reference proteome</keyword>
<reference evidence="1" key="1">
    <citation type="submission" date="2020-07" db="EMBL/GenBank/DDBJ databases">
        <title>Multicomponent nature underlies the extraordinary mechanical properties of spider dragline silk.</title>
        <authorList>
            <person name="Kono N."/>
            <person name="Nakamura H."/>
            <person name="Mori M."/>
            <person name="Yoshida Y."/>
            <person name="Ohtoshi R."/>
            <person name="Malay A.D."/>
            <person name="Moran D.A.P."/>
            <person name="Tomita M."/>
            <person name="Numata K."/>
            <person name="Arakawa K."/>
        </authorList>
    </citation>
    <scope>NUCLEOTIDE SEQUENCE</scope>
</reference>
<protein>
    <submittedName>
        <fullName evidence="1">Uncharacterized protein</fullName>
    </submittedName>
</protein>
<dbReference type="EMBL" id="BMAO01034334">
    <property type="protein sequence ID" value="GFQ95907.1"/>
    <property type="molecule type" value="Genomic_DNA"/>
</dbReference>
<name>A0A8X6G565_TRICU</name>
<dbReference type="Proteomes" id="UP000887116">
    <property type="component" value="Unassembled WGS sequence"/>
</dbReference>
<gene>
    <name evidence="1" type="ORF">TNCT_727711</name>
</gene>
<organism evidence="1 2">
    <name type="scientific">Trichonephila clavata</name>
    <name type="common">Joro spider</name>
    <name type="synonym">Nephila clavata</name>
    <dbReference type="NCBI Taxonomy" id="2740835"/>
    <lineage>
        <taxon>Eukaryota</taxon>
        <taxon>Metazoa</taxon>
        <taxon>Ecdysozoa</taxon>
        <taxon>Arthropoda</taxon>
        <taxon>Chelicerata</taxon>
        <taxon>Arachnida</taxon>
        <taxon>Araneae</taxon>
        <taxon>Araneomorphae</taxon>
        <taxon>Entelegynae</taxon>
        <taxon>Araneoidea</taxon>
        <taxon>Nephilidae</taxon>
        <taxon>Trichonephila</taxon>
    </lineage>
</organism>
<accession>A0A8X6G565</accession>
<proteinExistence type="predicted"/>
<evidence type="ECO:0000313" key="1">
    <source>
        <dbReference type="EMBL" id="GFQ95907.1"/>
    </source>
</evidence>
<evidence type="ECO:0000313" key="2">
    <source>
        <dbReference type="Proteomes" id="UP000887116"/>
    </source>
</evidence>